<dbReference type="PANTHER" id="PTHR14097:SF7">
    <property type="entry name" value="OXIDOREDUCTASE HTATIP2"/>
    <property type="match status" value="1"/>
</dbReference>
<sequence length="217" mass="24341">MKALVIGATGATGKPLVENLLNDPFFEEVIVFVRKAPAAVHEKLIVHVVDFNAMEQWRDLITGDVVFSCMGTTIKEAKTKANQWKIDYEYPYQFAKYAKENGCNTHVLVSSYGASSQSRMFYPQMKGKLEEAIKALAYSCNIVFQPGVLIRKNTDRAMEQLSVGLIRFLNKLGIYRSYEPLPTEDLASAMIAAAKENTSGEYVYALDAIRKTWLHKG</sequence>
<dbReference type="PANTHER" id="PTHR14097">
    <property type="entry name" value="OXIDOREDUCTASE HTATIP2"/>
    <property type="match status" value="1"/>
</dbReference>
<organism evidence="2 3">
    <name type="scientific">Paenimyroides ceti</name>
    <dbReference type="NCBI Taxonomy" id="395087"/>
    <lineage>
        <taxon>Bacteria</taxon>
        <taxon>Pseudomonadati</taxon>
        <taxon>Bacteroidota</taxon>
        <taxon>Flavobacteriia</taxon>
        <taxon>Flavobacteriales</taxon>
        <taxon>Flavobacteriaceae</taxon>
        <taxon>Paenimyroides</taxon>
    </lineage>
</organism>
<evidence type="ECO:0000259" key="1">
    <source>
        <dbReference type="Pfam" id="PF13460"/>
    </source>
</evidence>
<feature type="domain" description="NAD(P)-binding" evidence="1">
    <location>
        <begin position="7"/>
        <end position="135"/>
    </location>
</feature>
<evidence type="ECO:0000313" key="2">
    <source>
        <dbReference type="EMBL" id="MDN3708673.1"/>
    </source>
</evidence>
<dbReference type="InterPro" id="IPR016040">
    <property type="entry name" value="NAD(P)-bd_dom"/>
</dbReference>
<gene>
    <name evidence="2" type="ORF">QW060_16345</name>
</gene>
<comment type="caution">
    <text evidence="2">The sequence shown here is derived from an EMBL/GenBank/DDBJ whole genome shotgun (WGS) entry which is preliminary data.</text>
</comment>
<accession>A0ABT8CVY2</accession>
<dbReference type="SUPFAM" id="SSF51735">
    <property type="entry name" value="NAD(P)-binding Rossmann-fold domains"/>
    <property type="match status" value="1"/>
</dbReference>
<evidence type="ECO:0000313" key="3">
    <source>
        <dbReference type="Proteomes" id="UP001242368"/>
    </source>
</evidence>
<dbReference type="EMBL" id="JAUFQU010000001">
    <property type="protein sequence ID" value="MDN3708673.1"/>
    <property type="molecule type" value="Genomic_DNA"/>
</dbReference>
<dbReference type="Pfam" id="PF13460">
    <property type="entry name" value="NAD_binding_10"/>
    <property type="match status" value="1"/>
</dbReference>
<dbReference type="Proteomes" id="UP001242368">
    <property type="component" value="Unassembled WGS sequence"/>
</dbReference>
<protein>
    <submittedName>
        <fullName evidence="2">NAD(P)H-binding protein</fullName>
    </submittedName>
</protein>
<proteinExistence type="predicted"/>
<dbReference type="Gene3D" id="3.40.50.720">
    <property type="entry name" value="NAD(P)-binding Rossmann-like Domain"/>
    <property type="match status" value="1"/>
</dbReference>
<name>A0ABT8CVY2_9FLAO</name>
<keyword evidence="3" id="KW-1185">Reference proteome</keyword>
<dbReference type="InterPro" id="IPR036291">
    <property type="entry name" value="NAD(P)-bd_dom_sf"/>
</dbReference>
<dbReference type="RefSeq" id="WP_290364527.1">
    <property type="nucleotide sequence ID" value="NZ_JAUFQU010000001.1"/>
</dbReference>
<reference evidence="3" key="1">
    <citation type="journal article" date="2019" name="Int. J. Syst. Evol. Microbiol.">
        <title>The Global Catalogue of Microorganisms (GCM) 10K type strain sequencing project: providing services to taxonomists for standard genome sequencing and annotation.</title>
        <authorList>
            <consortium name="The Broad Institute Genomics Platform"/>
            <consortium name="The Broad Institute Genome Sequencing Center for Infectious Disease"/>
            <person name="Wu L."/>
            <person name="Ma J."/>
        </authorList>
    </citation>
    <scope>NUCLEOTIDE SEQUENCE [LARGE SCALE GENOMIC DNA]</scope>
    <source>
        <strain evidence="3">CECT 7184</strain>
    </source>
</reference>